<dbReference type="InterPro" id="IPR027417">
    <property type="entry name" value="P-loop_NTPase"/>
</dbReference>
<dbReference type="GO" id="GO:0030983">
    <property type="term" value="F:mismatched DNA binding"/>
    <property type="evidence" value="ECO:0007669"/>
    <property type="project" value="InterPro"/>
</dbReference>
<evidence type="ECO:0000256" key="7">
    <source>
        <dbReference type="ARBA" id="ARBA00023204"/>
    </source>
</evidence>
<dbReference type="InterPro" id="IPR000432">
    <property type="entry name" value="DNA_mismatch_repair_MutS_C"/>
</dbReference>
<comment type="similarity">
    <text evidence="1 9 10">Belongs to the DNA mismatch repair MutS family.</text>
</comment>
<dbReference type="HAMAP" id="MF_00096">
    <property type="entry name" value="MutS"/>
    <property type="match status" value="1"/>
</dbReference>
<reference evidence="13 14" key="1">
    <citation type="submission" date="2019-03" db="EMBL/GenBank/DDBJ databases">
        <title>Draft genome sequence data and analysis of a Fermenting Bacterium, Soehngenia longevitae strain 1933PT, isolated from petroleum reservoir in Azerbaijan.</title>
        <authorList>
            <person name="Grouzdev D.S."/>
            <person name="Bidzhieva S.K."/>
            <person name="Sokolova D.S."/>
            <person name="Tourova T.P."/>
            <person name="Poltaraus A.B."/>
            <person name="Nazina T.N."/>
        </authorList>
    </citation>
    <scope>NUCLEOTIDE SEQUENCE [LARGE SCALE GENOMIC DNA]</scope>
    <source>
        <strain evidence="13 14">1933P</strain>
    </source>
</reference>
<keyword evidence="11" id="KW-0175">Coiled coil</keyword>
<proteinExistence type="inferred from homology"/>
<keyword evidence="4 9" id="KW-0227">DNA damage</keyword>
<comment type="caution">
    <text evidence="13">The sequence shown here is derived from an EMBL/GenBank/DDBJ whole genome shotgun (WGS) entry which is preliminary data.</text>
</comment>
<dbReference type="Pfam" id="PF01624">
    <property type="entry name" value="MutS_I"/>
    <property type="match status" value="1"/>
</dbReference>
<dbReference type="InterPro" id="IPR017261">
    <property type="entry name" value="DNA_mismatch_repair_MutS/MSH"/>
</dbReference>
<feature type="binding site" evidence="9">
    <location>
        <begin position="625"/>
        <end position="632"/>
    </location>
    <ligand>
        <name>ATP</name>
        <dbReference type="ChEBI" id="CHEBI:30616"/>
    </ligand>
</feature>
<dbReference type="Gene3D" id="1.10.1420.10">
    <property type="match status" value="2"/>
</dbReference>
<dbReference type="GO" id="GO:0006298">
    <property type="term" value="P:mismatch repair"/>
    <property type="evidence" value="ECO:0007669"/>
    <property type="project" value="UniProtKB-UniRule"/>
</dbReference>
<dbReference type="GO" id="GO:0005524">
    <property type="term" value="F:ATP binding"/>
    <property type="evidence" value="ECO:0007669"/>
    <property type="project" value="UniProtKB-UniRule"/>
</dbReference>
<keyword evidence="14" id="KW-1185">Reference proteome</keyword>
<dbReference type="InterPro" id="IPR036187">
    <property type="entry name" value="DNA_mismatch_repair_MutS_sf"/>
</dbReference>
<evidence type="ECO:0000256" key="3">
    <source>
        <dbReference type="ARBA" id="ARBA00022741"/>
    </source>
</evidence>
<dbReference type="Pfam" id="PF05188">
    <property type="entry name" value="MutS_II"/>
    <property type="match status" value="1"/>
</dbReference>
<keyword evidence="6 9" id="KW-0238">DNA-binding</keyword>
<dbReference type="FunFam" id="3.40.1170.10:FF:000001">
    <property type="entry name" value="DNA mismatch repair protein MutS"/>
    <property type="match status" value="1"/>
</dbReference>
<dbReference type="InterPro" id="IPR007861">
    <property type="entry name" value="DNA_mismatch_repair_MutS_clamp"/>
</dbReference>
<dbReference type="Proteomes" id="UP000298381">
    <property type="component" value="Unassembled WGS sequence"/>
</dbReference>
<evidence type="ECO:0000256" key="4">
    <source>
        <dbReference type="ARBA" id="ARBA00022763"/>
    </source>
</evidence>
<evidence type="ECO:0000256" key="2">
    <source>
        <dbReference type="ARBA" id="ARBA00021982"/>
    </source>
</evidence>
<dbReference type="InterPro" id="IPR007695">
    <property type="entry name" value="DNA_mismatch_repair_MutS-lik_N"/>
</dbReference>
<evidence type="ECO:0000256" key="5">
    <source>
        <dbReference type="ARBA" id="ARBA00022840"/>
    </source>
</evidence>
<dbReference type="Pfam" id="PF05192">
    <property type="entry name" value="MutS_III"/>
    <property type="match status" value="1"/>
</dbReference>
<dbReference type="NCBIfam" id="NF003810">
    <property type="entry name" value="PRK05399.1"/>
    <property type="match status" value="1"/>
</dbReference>
<dbReference type="CDD" id="cd03284">
    <property type="entry name" value="ABC_MutS1"/>
    <property type="match status" value="1"/>
</dbReference>
<dbReference type="SMART" id="SM00533">
    <property type="entry name" value="MUTSd"/>
    <property type="match status" value="1"/>
</dbReference>
<dbReference type="FunFam" id="1.10.1420.10:FF:000001">
    <property type="entry name" value="DNA mismatch repair protein MutS"/>
    <property type="match status" value="1"/>
</dbReference>
<dbReference type="SUPFAM" id="SSF52540">
    <property type="entry name" value="P-loop containing nucleoside triphosphate hydrolases"/>
    <property type="match status" value="1"/>
</dbReference>
<dbReference type="EMBL" id="SRIB01000009">
    <property type="protein sequence ID" value="TFZ39789.1"/>
    <property type="molecule type" value="Genomic_DNA"/>
</dbReference>
<evidence type="ECO:0000259" key="12">
    <source>
        <dbReference type="PROSITE" id="PS00486"/>
    </source>
</evidence>
<evidence type="ECO:0000256" key="10">
    <source>
        <dbReference type="RuleBase" id="RU003756"/>
    </source>
</evidence>
<dbReference type="GO" id="GO:0140664">
    <property type="term" value="F:ATP-dependent DNA damage sensor activity"/>
    <property type="evidence" value="ECO:0007669"/>
    <property type="project" value="InterPro"/>
</dbReference>
<accession>A0A4Z0D570</accession>
<dbReference type="InterPro" id="IPR016151">
    <property type="entry name" value="DNA_mismatch_repair_MutS_N"/>
</dbReference>
<dbReference type="FunFam" id="3.40.50.300:FF:000870">
    <property type="entry name" value="MutS protein homolog 4"/>
    <property type="match status" value="1"/>
</dbReference>
<dbReference type="InterPro" id="IPR007860">
    <property type="entry name" value="DNA_mmatch_repair_MutS_con_dom"/>
</dbReference>
<evidence type="ECO:0000313" key="14">
    <source>
        <dbReference type="Proteomes" id="UP000298381"/>
    </source>
</evidence>
<sequence length="871" mass="100151">MNELTPMMKQYMSIKKQYKDSILFFRLGDFYEMFFDDAIIASKELEITLTRRDCGLDEKAPMCGVPHHVADQYISRLVDKGYKVAVCEQVEDPATAKGIVKREIIKIVTPGTILDPMSLDEKSNNFLASIYYDDYGVGLSYVDNSTGEMYTTQFIGDERYRMSFIIDELGKIMPSELIINSNFSKEKKELNLIKNKLNPFINVYEDNTIDLNKYKELIYDFFDEKIIVKSNLNEKIYCLLSLARLLIYLKDTQFNMIEHINYFQYYEPDQFMVMDINTRNNLEINETIRGKTKKGALIDIIDKTETAIGGRLLKKWLEQPLIDQNKIEERLDIVEYFTKNLILLDEIRNLLKRVYDIERLSTKITNGICNARDLLSLKLSIEIMPELKKLLINSSSDILKKISLSLDDLQDIYLIIENSIEDDPPISLKEGNIIKPGFNKDLDELKNISTNSKQLLAEFETKQRNMTGIKNLKIGYNRVVGYYIEVTKTNLNLVPNYYIRKQTLSNSERYFTQELKEIEEKITNAEEKAIQLEYELFQSIRENIKSQIKRIQECGRTLSYLDVLSSFAQVAIDNNYTRPRFNNDGIIEISGGRHPVVENVIKDNMFIPNDVFLNGKDNMIHIITGPNMAGKSTFMRQIAIITLLSQIGSFVPARSANISIVDRIFTRIGASDNLSQGESTFMVEMNEVSNIIKNATSKSLIILDEVGRGTSTYDGISIAWAVVEFIASNIKAKTLFATHYHELTELEDKIKGVKNYHVTVRENGDDIVFLRKIIQGKANKSFGIQVAKLSGLDQNIIERAYEILEVIENRQLTKQESESLNNNESQISLLDYKKNYFIERISKINIESLTPINAMNTLNDLVKEALKLKES</sequence>
<evidence type="ECO:0000256" key="8">
    <source>
        <dbReference type="ARBA" id="ARBA00024647"/>
    </source>
</evidence>
<dbReference type="InterPro" id="IPR007696">
    <property type="entry name" value="DNA_mismatch_repair_MutS_core"/>
</dbReference>
<dbReference type="SUPFAM" id="SSF55271">
    <property type="entry name" value="DNA repair protein MutS, domain I"/>
    <property type="match status" value="1"/>
</dbReference>
<dbReference type="PANTHER" id="PTHR11361:SF34">
    <property type="entry name" value="DNA MISMATCH REPAIR PROTEIN MSH1, MITOCHONDRIAL"/>
    <property type="match status" value="1"/>
</dbReference>
<keyword evidence="5 9" id="KW-0067">ATP-binding</keyword>
<dbReference type="PIRSF" id="PIRSF037677">
    <property type="entry name" value="DNA_mis_repair_Msh6"/>
    <property type="match status" value="1"/>
</dbReference>
<evidence type="ECO:0000256" key="11">
    <source>
        <dbReference type="SAM" id="Coils"/>
    </source>
</evidence>
<name>A0A4Z0D570_9FIRM</name>
<evidence type="ECO:0000256" key="1">
    <source>
        <dbReference type="ARBA" id="ARBA00006271"/>
    </source>
</evidence>
<protein>
    <recommendedName>
        <fullName evidence="2 9">DNA mismatch repair protein MutS</fullName>
    </recommendedName>
</protein>
<evidence type="ECO:0000256" key="6">
    <source>
        <dbReference type="ARBA" id="ARBA00023125"/>
    </source>
</evidence>
<dbReference type="Gene3D" id="3.30.420.110">
    <property type="entry name" value="MutS, connector domain"/>
    <property type="match status" value="1"/>
</dbReference>
<evidence type="ECO:0000313" key="13">
    <source>
        <dbReference type="EMBL" id="TFZ39789.1"/>
    </source>
</evidence>
<dbReference type="SMART" id="SM00534">
    <property type="entry name" value="MUTSac"/>
    <property type="match status" value="1"/>
</dbReference>
<gene>
    <name evidence="9 13" type="primary">mutS</name>
    <name evidence="13" type="ORF">E4100_07075</name>
</gene>
<dbReference type="InterPro" id="IPR045076">
    <property type="entry name" value="MutS"/>
</dbReference>
<dbReference type="Gene3D" id="3.40.50.300">
    <property type="entry name" value="P-loop containing nucleotide triphosphate hydrolases"/>
    <property type="match status" value="1"/>
</dbReference>
<dbReference type="PANTHER" id="PTHR11361">
    <property type="entry name" value="DNA MISMATCH REPAIR PROTEIN MUTS FAMILY MEMBER"/>
    <property type="match status" value="1"/>
</dbReference>
<dbReference type="GO" id="GO:0005829">
    <property type="term" value="C:cytosol"/>
    <property type="evidence" value="ECO:0007669"/>
    <property type="project" value="TreeGrafter"/>
</dbReference>
<keyword evidence="3 9" id="KW-0547">Nucleotide-binding</keyword>
<organism evidence="13 14">
    <name type="scientific">Soehngenia longivitae</name>
    <dbReference type="NCBI Taxonomy" id="2562294"/>
    <lineage>
        <taxon>Bacteria</taxon>
        <taxon>Bacillati</taxon>
        <taxon>Bacillota</taxon>
        <taxon>Tissierellia</taxon>
        <taxon>Tissierellales</taxon>
        <taxon>Tissierellaceae</taxon>
        <taxon>Soehngenia</taxon>
    </lineage>
</organism>
<feature type="coiled-coil region" evidence="11">
    <location>
        <begin position="508"/>
        <end position="535"/>
    </location>
</feature>
<dbReference type="InterPro" id="IPR036678">
    <property type="entry name" value="MutS_con_dom_sf"/>
</dbReference>
<dbReference type="RefSeq" id="WP_135271341.1">
    <property type="nucleotide sequence ID" value="NZ_SRIB01000009.1"/>
</dbReference>
<feature type="domain" description="DNA mismatch repair proteins mutS family" evidence="12">
    <location>
        <begin position="699"/>
        <end position="715"/>
    </location>
</feature>
<dbReference type="AlphaFoldDB" id="A0A4Z0D570"/>
<comment type="function">
    <text evidence="8 9">This protein is involved in the repair of mismatches in DNA. It is possible that it carries out the mismatch recognition step. This protein has a weak ATPase activity.</text>
</comment>
<dbReference type="Gene3D" id="3.40.1170.10">
    <property type="entry name" value="DNA repair protein MutS, domain I"/>
    <property type="match status" value="1"/>
</dbReference>
<keyword evidence="7 9" id="KW-0234">DNA repair</keyword>
<dbReference type="OrthoDB" id="9802448at2"/>
<dbReference type="NCBIfam" id="TIGR01070">
    <property type="entry name" value="mutS1"/>
    <property type="match status" value="1"/>
</dbReference>
<dbReference type="PROSITE" id="PS00486">
    <property type="entry name" value="DNA_MISMATCH_REPAIR_2"/>
    <property type="match status" value="1"/>
</dbReference>
<dbReference type="SUPFAM" id="SSF53150">
    <property type="entry name" value="DNA repair protein MutS, domain II"/>
    <property type="match status" value="1"/>
</dbReference>
<dbReference type="SUPFAM" id="SSF48334">
    <property type="entry name" value="DNA repair protein MutS, domain III"/>
    <property type="match status" value="1"/>
</dbReference>
<dbReference type="InterPro" id="IPR005748">
    <property type="entry name" value="DNA_mismatch_repair_MutS"/>
</dbReference>
<dbReference type="GO" id="GO:0003684">
    <property type="term" value="F:damaged DNA binding"/>
    <property type="evidence" value="ECO:0007669"/>
    <property type="project" value="UniProtKB-UniRule"/>
</dbReference>
<dbReference type="Pfam" id="PF00488">
    <property type="entry name" value="MutS_V"/>
    <property type="match status" value="1"/>
</dbReference>
<dbReference type="Pfam" id="PF05190">
    <property type="entry name" value="MutS_IV"/>
    <property type="match status" value="1"/>
</dbReference>
<evidence type="ECO:0000256" key="9">
    <source>
        <dbReference type="HAMAP-Rule" id="MF_00096"/>
    </source>
</evidence>